<reference evidence="2" key="1">
    <citation type="submission" date="2014-12" db="EMBL/GenBank/DDBJ databases">
        <title>Insight into the proteome of Arion vulgaris.</title>
        <authorList>
            <person name="Aradska J."/>
            <person name="Bulat T."/>
            <person name="Smidak R."/>
            <person name="Sarate P."/>
            <person name="Gangsoo J."/>
            <person name="Sialana F."/>
            <person name="Bilban M."/>
            <person name="Lubec G."/>
        </authorList>
    </citation>
    <scope>NUCLEOTIDE SEQUENCE</scope>
    <source>
        <tissue evidence="2">Skin</tissue>
    </source>
</reference>
<dbReference type="EMBL" id="HACG01007617">
    <property type="protein sequence ID" value="CEK54482.1"/>
    <property type="molecule type" value="Transcribed_RNA"/>
</dbReference>
<accession>A0A0B6YE35</accession>
<dbReference type="AlphaFoldDB" id="A0A0B6YE35"/>
<gene>
    <name evidence="2" type="primary">ORF22921</name>
</gene>
<evidence type="ECO:0000256" key="1">
    <source>
        <dbReference type="SAM" id="MobiDB-lite"/>
    </source>
</evidence>
<feature type="region of interest" description="Disordered" evidence="1">
    <location>
        <begin position="39"/>
        <end position="60"/>
    </location>
</feature>
<feature type="compositionally biased region" description="Polar residues" evidence="1">
    <location>
        <begin position="39"/>
        <end position="48"/>
    </location>
</feature>
<evidence type="ECO:0000313" key="2">
    <source>
        <dbReference type="EMBL" id="CEK54482.1"/>
    </source>
</evidence>
<feature type="non-terminal residue" evidence="2">
    <location>
        <position position="1"/>
    </location>
</feature>
<feature type="non-terminal residue" evidence="2">
    <location>
        <position position="73"/>
    </location>
</feature>
<sequence length="73" mass="8196">GMSESQHSLFTSDQGPNQLNCYQHPQVFPDSYQQTSFHDLRGSPSTTIVPDPNTGHSFVKYPGELRKESLTEI</sequence>
<organism evidence="2">
    <name type="scientific">Arion vulgaris</name>
    <dbReference type="NCBI Taxonomy" id="1028688"/>
    <lineage>
        <taxon>Eukaryota</taxon>
        <taxon>Metazoa</taxon>
        <taxon>Spiralia</taxon>
        <taxon>Lophotrochozoa</taxon>
        <taxon>Mollusca</taxon>
        <taxon>Gastropoda</taxon>
        <taxon>Heterobranchia</taxon>
        <taxon>Euthyneura</taxon>
        <taxon>Panpulmonata</taxon>
        <taxon>Eupulmonata</taxon>
        <taxon>Stylommatophora</taxon>
        <taxon>Helicina</taxon>
        <taxon>Arionoidea</taxon>
        <taxon>Arionidae</taxon>
        <taxon>Arion</taxon>
    </lineage>
</organism>
<name>A0A0B6YE35_9EUPU</name>
<proteinExistence type="predicted"/>
<protein>
    <submittedName>
        <fullName evidence="2">Uncharacterized protein</fullName>
    </submittedName>
</protein>